<dbReference type="InterPro" id="IPR017439">
    <property type="entry name" value="Amidohydrolase"/>
</dbReference>
<feature type="compositionally biased region" description="Low complexity" evidence="1">
    <location>
        <begin position="359"/>
        <end position="374"/>
    </location>
</feature>
<proteinExistence type="predicted"/>
<dbReference type="NCBIfam" id="TIGR01891">
    <property type="entry name" value="amidohydrolases"/>
    <property type="match status" value="1"/>
</dbReference>
<dbReference type="GO" id="GO:0071713">
    <property type="term" value="F:para-aminobenzoyl-glutamate hydrolase activity"/>
    <property type="evidence" value="ECO:0007669"/>
    <property type="project" value="TreeGrafter"/>
</dbReference>
<dbReference type="Gene3D" id="3.30.70.360">
    <property type="match status" value="1"/>
</dbReference>
<dbReference type="PIRSF" id="PIRSF037227">
    <property type="entry name" value="Aminobenzoyl-glu_utiliz_pB"/>
    <property type="match status" value="1"/>
</dbReference>
<dbReference type="GO" id="GO:0016805">
    <property type="term" value="F:dipeptidase activity"/>
    <property type="evidence" value="ECO:0007669"/>
    <property type="project" value="TreeGrafter"/>
</dbReference>
<dbReference type="EMBL" id="VRTY01000053">
    <property type="protein sequence ID" value="TXK38158.1"/>
    <property type="molecule type" value="Genomic_DNA"/>
</dbReference>
<feature type="region of interest" description="Disordered" evidence="1">
    <location>
        <begin position="345"/>
        <end position="381"/>
    </location>
</feature>
<dbReference type="Proteomes" id="UP000321926">
    <property type="component" value="Unassembled WGS sequence"/>
</dbReference>
<dbReference type="PANTHER" id="PTHR30575">
    <property type="entry name" value="PEPTIDASE M20"/>
    <property type="match status" value="1"/>
</dbReference>
<dbReference type="Gene3D" id="3.40.630.10">
    <property type="entry name" value="Zn peptidases"/>
    <property type="match status" value="2"/>
</dbReference>
<evidence type="ECO:0000313" key="3">
    <source>
        <dbReference type="EMBL" id="TXK38158.1"/>
    </source>
</evidence>
<dbReference type="Pfam" id="PF07687">
    <property type="entry name" value="M20_dimer"/>
    <property type="match status" value="1"/>
</dbReference>
<accession>A0A5C8JKJ6</accession>
<dbReference type="InterPro" id="IPR036264">
    <property type="entry name" value="Bact_exopeptidase_dim_dom"/>
</dbReference>
<protein>
    <submittedName>
        <fullName evidence="3">Amidohydrolase</fullName>
    </submittedName>
</protein>
<evidence type="ECO:0000259" key="2">
    <source>
        <dbReference type="Pfam" id="PF07687"/>
    </source>
</evidence>
<organism evidence="3 4">
    <name type="scientific">Pontibacter qinzhouensis</name>
    <dbReference type="NCBI Taxonomy" id="2603253"/>
    <lineage>
        <taxon>Bacteria</taxon>
        <taxon>Pseudomonadati</taxon>
        <taxon>Bacteroidota</taxon>
        <taxon>Cytophagia</taxon>
        <taxon>Cytophagales</taxon>
        <taxon>Hymenobacteraceae</taxon>
        <taxon>Pontibacter</taxon>
    </lineage>
</organism>
<evidence type="ECO:0000313" key="4">
    <source>
        <dbReference type="Proteomes" id="UP000321926"/>
    </source>
</evidence>
<dbReference type="RefSeq" id="WP_147922446.1">
    <property type="nucleotide sequence ID" value="NZ_VRTY01000053.1"/>
</dbReference>
<dbReference type="GO" id="GO:0005737">
    <property type="term" value="C:cytoplasm"/>
    <property type="evidence" value="ECO:0007669"/>
    <property type="project" value="TreeGrafter"/>
</dbReference>
<feature type="domain" description="Peptidase M20 dimerisation" evidence="2">
    <location>
        <begin position="192"/>
        <end position="267"/>
    </location>
</feature>
<sequence length="524" mass="57163">MSPAKIDALKKELATEIDKQQKHTQEMVDMVFSFGELGFQEEETSRYLTDILEKNGFTIEHGIAGIPTAWTAKWGSGKPVIAVGSDIDCIPKASQKPGVAYHSPIVEGAPGHGEGHNAGQPLNVTAVLALKKIMEREKIGGTIMVWPGVAEEQLGTKAYYVRDGFFKDVDACLFTHVGNNMGVSYGDGGGNGMISVKFNFSGQASHAAGGPWRGRSALDAVELMNIGWNYHREHMEPTQRSHYVIVDGGDQPNVVPSKAAVWYYFRERTYPKIMTNYEAGIRIAEAAAKMTNTEMTYEVLGSAWPGHFNKPIAEAMYENIKAVGLPKWSEEDQLLAKAVQLEMQAGNDDGTPGRGGNGLSTSLSTLSRPTATASTGGGGSDDIADISWNVPTVTLRFPANIPGLPGHHWANAISMATPIAHKGVTAGAKAQAMTLLDMFVKPEIVKEAWSYFNEVQTKETKYTPLISKTDKPAITLNKKIMEEFRPEMKKYYYDPSKYGTYLEQLGITYPTLKQEASIKAADAK</sequence>
<keyword evidence="4" id="KW-1185">Reference proteome</keyword>
<dbReference type="AlphaFoldDB" id="A0A5C8JKJ6"/>
<comment type="caution">
    <text evidence="3">The sequence shown here is derived from an EMBL/GenBank/DDBJ whole genome shotgun (WGS) entry which is preliminary data.</text>
</comment>
<dbReference type="PANTHER" id="PTHR30575:SF0">
    <property type="entry name" value="XAA-ARG DIPEPTIDASE"/>
    <property type="match status" value="1"/>
</dbReference>
<dbReference type="GO" id="GO:0046657">
    <property type="term" value="P:folic acid catabolic process"/>
    <property type="evidence" value="ECO:0007669"/>
    <property type="project" value="TreeGrafter"/>
</dbReference>
<keyword evidence="3" id="KW-0378">Hydrolase</keyword>
<dbReference type="SUPFAM" id="SSF53187">
    <property type="entry name" value="Zn-dependent exopeptidases"/>
    <property type="match status" value="1"/>
</dbReference>
<evidence type="ECO:0000256" key="1">
    <source>
        <dbReference type="SAM" id="MobiDB-lite"/>
    </source>
</evidence>
<dbReference type="InterPro" id="IPR052030">
    <property type="entry name" value="Peptidase_M20/M20A_hydrolases"/>
</dbReference>
<gene>
    <name evidence="3" type="ORF">FVR03_14260</name>
</gene>
<dbReference type="SUPFAM" id="SSF55031">
    <property type="entry name" value="Bacterial exopeptidase dimerisation domain"/>
    <property type="match status" value="1"/>
</dbReference>
<dbReference type="OrthoDB" id="9781032at2"/>
<dbReference type="InterPro" id="IPR017145">
    <property type="entry name" value="Aminobenzoyl-glu_utiliz_pB"/>
</dbReference>
<dbReference type="InterPro" id="IPR011650">
    <property type="entry name" value="Peptidase_M20_dimer"/>
</dbReference>
<reference evidence="3 4" key="1">
    <citation type="submission" date="2019-08" db="EMBL/GenBank/DDBJ databases">
        <authorList>
            <person name="Shi S."/>
        </authorList>
    </citation>
    <scope>NUCLEOTIDE SEQUENCE [LARGE SCALE GENOMIC DNA]</scope>
    <source>
        <strain evidence="3 4">GY10130</strain>
    </source>
</reference>
<name>A0A5C8JKJ6_9BACT</name>